<dbReference type="SMART" id="SM00343">
    <property type="entry name" value="ZnF_C2HC"/>
    <property type="match status" value="1"/>
</dbReference>
<dbReference type="GO" id="GO:0003676">
    <property type="term" value="F:nucleic acid binding"/>
    <property type="evidence" value="ECO:0007669"/>
    <property type="project" value="InterPro"/>
</dbReference>
<dbReference type="GO" id="GO:0008270">
    <property type="term" value="F:zinc ion binding"/>
    <property type="evidence" value="ECO:0007669"/>
    <property type="project" value="UniProtKB-KW"/>
</dbReference>
<reference evidence="4" key="1">
    <citation type="submission" date="2020-06" db="EMBL/GenBank/DDBJ databases">
        <authorList>
            <person name="Li T."/>
            <person name="Hu X."/>
            <person name="Zhang T."/>
            <person name="Song X."/>
            <person name="Zhang H."/>
            <person name="Dai N."/>
            <person name="Sheng W."/>
            <person name="Hou X."/>
            <person name="Wei L."/>
        </authorList>
    </citation>
    <scope>NUCLEOTIDE SEQUENCE</scope>
    <source>
        <strain evidence="4">G02</strain>
        <tissue evidence="4">Leaf</tissue>
    </source>
</reference>
<reference evidence="4" key="2">
    <citation type="journal article" date="2024" name="Plant">
        <title>Genomic evolution and insights into agronomic trait innovations of Sesamum species.</title>
        <authorList>
            <person name="Miao H."/>
            <person name="Wang L."/>
            <person name="Qu L."/>
            <person name="Liu H."/>
            <person name="Sun Y."/>
            <person name="Le M."/>
            <person name="Wang Q."/>
            <person name="Wei S."/>
            <person name="Zheng Y."/>
            <person name="Lin W."/>
            <person name="Duan Y."/>
            <person name="Cao H."/>
            <person name="Xiong S."/>
            <person name="Wang X."/>
            <person name="Wei L."/>
            <person name="Li C."/>
            <person name="Ma Q."/>
            <person name="Ju M."/>
            <person name="Zhao R."/>
            <person name="Li G."/>
            <person name="Mu C."/>
            <person name="Tian Q."/>
            <person name="Mei H."/>
            <person name="Zhang T."/>
            <person name="Gao T."/>
            <person name="Zhang H."/>
        </authorList>
    </citation>
    <scope>NUCLEOTIDE SEQUENCE</scope>
    <source>
        <strain evidence="4">G02</strain>
    </source>
</reference>
<organism evidence="4">
    <name type="scientific">Sesamum radiatum</name>
    <name type="common">Black benniseed</name>
    <dbReference type="NCBI Taxonomy" id="300843"/>
    <lineage>
        <taxon>Eukaryota</taxon>
        <taxon>Viridiplantae</taxon>
        <taxon>Streptophyta</taxon>
        <taxon>Embryophyta</taxon>
        <taxon>Tracheophyta</taxon>
        <taxon>Spermatophyta</taxon>
        <taxon>Magnoliopsida</taxon>
        <taxon>eudicotyledons</taxon>
        <taxon>Gunneridae</taxon>
        <taxon>Pentapetalae</taxon>
        <taxon>asterids</taxon>
        <taxon>lamiids</taxon>
        <taxon>Lamiales</taxon>
        <taxon>Pedaliaceae</taxon>
        <taxon>Sesamum</taxon>
    </lineage>
</organism>
<keyword evidence="1" id="KW-0863">Zinc-finger</keyword>
<dbReference type="Pfam" id="PF00098">
    <property type="entry name" value="zf-CCHC"/>
    <property type="match status" value="1"/>
</dbReference>
<name>A0AAW2S3N9_SESRA</name>
<sequence length="153" mass="17178">MLGRFVVCERVQLSSVGREGYVRGGQTNFMAGLKPWAQTELRRQGVKDLPSAIAAPDRLDDFKVANDLKQRNDDSRKGRKSSVRSSRRRRNNKEVTETFEPRAVERLRAGCFLCGNLEHRARDCPKRGSRQTTNGRLNWLGYSSAAGNVVGVV</sequence>
<evidence type="ECO:0000313" key="4">
    <source>
        <dbReference type="EMBL" id="KAL0387175.1"/>
    </source>
</evidence>
<dbReference type="EMBL" id="JACGWJ010000011">
    <property type="protein sequence ID" value="KAL0387175.1"/>
    <property type="molecule type" value="Genomic_DNA"/>
</dbReference>
<accession>A0AAW2S3N9</accession>
<feature type="region of interest" description="Disordered" evidence="2">
    <location>
        <begin position="64"/>
        <end position="97"/>
    </location>
</feature>
<comment type="caution">
    <text evidence="4">The sequence shown here is derived from an EMBL/GenBank/DDBJ whole genome shotgun (WGS) entry which is preliminary data.</text>
</comment>
<evidence type="ECO:0000256" key="1">
    <source>
        <dbReference type="PROSITE-ProRule" id="PRU00047"/>
    </source>
</evidence>
<keyword evidence="1" id="KW-0862">Zinc</keyword>
<dbReference type="InterPro" id="IPR036875">
    <property type="entry name" value="Znf_CCHC_sf"/>
</dbReference>
<dbReference type="PROSITE" id="PS50158">
    <property type="entry name" value="ZF_CCHC"/>
    <property type="match status" value="1"/>
</dbReference>
<dbReference type="InterPro" id="IPR001878">
    <property type="entry name" value="Znf_CCHC"/>
</dbReference>
<feature type="compositionally biased region" description="Basic residues" evidence="2">
    <location>
        <begin position="77"/>
        <end position="91"/>
    </location>
</feature>
<evidence type="ECO:0000256" key="2">
    <source>
        <dbReference type="SAM" id="MobiDB-lite"/>
    </source>
</evidence>
<feature type="compositionally biased region" description="Basic and acidic residues" evidence="2">
    <location>
        <begin position="64"/>
        <end position="76"/>
    </location>
</feature>
<dbReference type="SUPFAM" id="SSF57756">
    <property type="entry name" value="Retrovirus zinc finger-like domains"/>
    <property type="match status" value="1"/>
</dbReference>
<dbReference type="AlphaFoldDB" id="A0AAW2S3N9"/>
<keyword evidence="1" id="KW-0479">Metal-binding</keyword>
<dbReference type="Gene3D" id="4.10.60.10">
    <property type="entry name" value="Zinc finger, CCHC-type"/>
    <property type="match status" value="1"/>
</dbReference>
<proteinExistence type="predicted"/>
<gene>
    <name evidence="4" type="ORF">Sradi_2599300</name>
</gene>
<protein>
    <recommendedName>
        <fullName evidence="3">CCHC-type domain-containing protein</fullName>
    </recommendedName>
</protein>
<feature type="domain" description="CCHC-type" evidence="3">
    <location>
        <begin position="111"/>
        <end position="126"/>
    </location>
</feature>
<evidence type="ECO:0000259" key="3">
    <source>
        <dbReference type="PROSITE" id="PS50158"/>
    </source>
</evidence>